<feature type="region of interest" description="Disordered" evidence="1">
    <location>
        <begin position="441"/>
        <end position="461"/>
    </location>
</feature>
<evidence type="ECO:0000256" key="1">
    <source>
        <dbReference type="SAM" id="MobiDB-lite"/>
    </source>
</evidence>
<dbReference type="AlphaFoldDB" id="A0A5K8A3W3"/>
<gene>
    <name evidence="2" type="ORF">DSCOOX_04150</name>
</gene>
<dbReference type="Proteomes" id="UP000422108">
    <property type="component" value="Chromosome"/>
</dbReference>
<feature type="compositionally biased region" description="Basic and acidic residues" evidence="1">
    <location>
        <begin position="441"/>
        <end position="457"/>
    </location>
</feature>
<proteinExistence type="predicted"/>
<dbReference type="RefSeq" id="WP_155308713.1">
    <property type="nucleotide sequence ID" value="NZ_AP021879.1"/>
</dbReference>
<organism evidence="2 3">
    <name type="scientific">Desulfosarcina ovata subsp. ovata</name>
    <dbReference type="NCBI Taxonomy" id="2752305"/>
    <lineage>
        <taxon>Bacteria</taxon>
        <taxon>Pseudomonadati</taxon>
        <taxon>Thermodesulfobacteriota</taxon>
        <taxon>Desulfobacteria</taxon>
        <taxon>Desulfobacterales</taxon>
        <taxon>Desulfosarcinaceae</taxon>
        <taxon>Desulfosarcina</taxon>
    </lineage>
</organism>
<name>A0A5K8A3W3_9BACT</name>
<reference evidence="2 3" key="1">
    <citation type="submission" date="2019-11" db="EMBL/GenBank/DDBJ databases">
        <title>Comparative genomics of hydrocarbon-degrading Desulfosarcina strains.</title>
        <authorList>
            <person name="Watanabe M."/>
            <person name="Kojima H."/>
            <person name="Fukui M."/>
        </authorList>
    </citation>
    <scope>NUCLEOTIDE SEQUENCE [LARGE SCALE GENOMIC DNA]</scope>
    <source>
        <strain evidence="3">oXyS1</strain>
    </source>
</reference>
<dbReference type="EMBL" id="AP021879">
    <property type="protein sequence ID" value="BBO87235.1"/>
    <property type="molecule type" value="Genomic_DNA"/>
</dbReference>
<evidence type="ECO:0008006" key="4">
    <source>
        <dbReference type="Google" id="ProtNLM"/>
    </source>
</evidence>
<evidence type="ECO:0000313" key="3">
    <source>
        <dbReference type="Proteomes" id="UP000422108"/>
    </source>
</evidence>
<evidence type="ECO:0000313" key="2">
    <source>
        <dbReference type="EMBL" id="BBO87235.1"/>
    </source>
</evidence>
<accession>A0A5K8A3W3</accession>
<protein>
    <recommendedName>
        <fullName evidence="4">CRISPR-associated RAMP protein Csx10</fullName>
    </recommendedName>
</protein>
<sequence length="523" mass="58052">MKRFQLTLELLEDAIFSARAATLGGHRSLDYIPGAVLYGVSASKLYRSLGKDAFLAFHSDKVRFGNGYPVAPNGETGYPMPFAWHVVKGKTFLKESDPRLVDGTKIYSDLFKKIKKDKQSKQLRDGYVTASGLFLQPQTTFRMKTAINPIDGTAAEAQLFGYEAIEAGQKFHAYLDFDDDIGEALIDDVCSSLKGTILIGRSRSAQYGKAGCKIGGMSSPQQPSFTGNSMTLFLLSDLCLEDSHGMPALWPSAELFGLKSGSFNTDKSFLRFRHYSPYNTARRHHDNERHVIQQGSVVTFDHVSDGDDFSHFSCGMGSHRGNGLGQVLVQPDWLFNPGSSAEAPEACSRDIEEPKNDPLVLWLKSRVETGSAKRADQKLAEKMNKELGEMYGSARKYLCEPEGTLVGPGKTQWGLVLDAGKRFSNDMDRFFKELEKICRSKEDKGPTEEGRDAKTQADEAWSVETGSAPNITFGKWLIDYFRPENKQDMRNPCRVAATLARLAIDTAALQTKRESVPKPEEKK</sequence>
<keyword evidence="3" id="KW-1185">Reference proteome</keyword>